<dbReference type="EMBL" id="JAHQIW010007333">
    <property type="protein sequence ID" value="KAJ1373688.1"/>
    <property type="molecule type" value="Genomic_DNA"/>
</dbReference>
<proteinExistence type="predicted"/>
<protein>
    <submittedName>
        <fullName evidence="1">Uncharacterized protein</fullName>
    </submittedName>
</protein>
<name>A0AAD5WLG2_PARTN</name>
<evidence type="ECO:0000313" key="1">
    <source>
        <dbReference type="EMBL" id="KAJ1373688.1"/>
    </source>
</evidence>
<comment type="caution">
    <text evidence="1">The sequence shown here is derived from an EMBL/GenBank/DDBJ whole genome shotgun (WGS) entry which is preliminary data.</text>
</comment>
<evidence type="ECO:0000313" key="2">
    <source>
        <dbReference type="Proteomes" id="UP001196413"/>
    </source>
</evidence>
<dbReference type="AlphaFoldDB" id="A0AAD5WLG2"/>
<organism evidence="1 2">
    <name type="scientific">Parelaphostrongylus tenuis</name>
    <name type="common">Meningeal worm</name>
    <dbReference type="NCBI Taxonomy" id="148309"/>
    <lineage>
        <taxon>Eukaryota</taxon>
        <taxon>Metazoa</taxon>
        <taxon>Ecdysozoa</taxon>
        <taxon>Nematoda</taxon>
        <taxon>Chromadorea</taxon>
        <taxon>Rhabditida</taxon>
        <taxon>Rhabditina</taxon>
        <taxon>Rhabditomorpha</taxon>
        <taxon>Strongyloidea</taxon>
        <taxon>Metastrongylidae</taxon>
        <taxon>Parelaphostrongylus</taxon>
    </lineage>
</organism>
<keyword evidence="2" id="KW-1185">Reference proteome</keyword>
<sequence>MKTAPQRKNFCHKELAVPAARHHALNSTRAPGLGHNIQSLLRIVVIVEGVKRWNHSVRRYSQKSATQTLSPS</sequence>
<gene>
    <name evidence="1" type="ORF">KIN20_036157</name>
</gene>
<accession>A0AAD5WLG2</accession>
<reference evidence="1" key="1">
    <citation type="submission" date="2021-06" db="EMBL/GenBank/DDBJ databases">
        <title>Parelaphostrongylus tenuis whole genome reference sequence.</title>
        <authorList>
            <person name="Garwood T.J."/>
            <person name="Larsen P.A."/>
            <person name="Fountain-Jones N.M."/>
            <person name="Garbe J.R."/>
            <person name="Macchietto M.G."/>
            <person name="Kania S.A."/>
            <person name="Gerhold R.W."/>
            <person name="Richards J.E."/>
            <person name="Wolf T.M."/>
        </authorList>
    </citation>
    <scope>NUCLEOTIDE SEQUENCE</scope>
    <source>
        <strain evidence="1">MNPRO001-30</strain>
        <tissue evidence="1">Meninges</tissue>
    </source>
</reference>
<dbReference type="Proteomes" id="UP001196413">
    <property type="component" value="Unassembled WGS sequence"/>
</dbReference>